<dbReference type="GO" id="GO:0005737">
    <property type="term" value="C:cytoplasm"/>
    <property type="evidence" value="ECO:0007669"/>
    <property type="project" value="TreeGrafter"/>
</dbReference>
<dbReference type="GO" id="GO:0005634">
    <property type="term" value="C:nucleus"/>
    <property type="evidence" value="ECO:0007669"/>
    <property type="project" value="TreeGrafter"/>
</dbReference>
<dbReference type="EMBL" id="MLAK01000815">
    <property type="protein sequence ID" value="OHT03803.1"/>
    <property type="molecule type" value="Genomic_DNA"/>
</dbReference>
<keyword evidence="7" id="KW-1185">Reference proteome</keyword>
<dbReference type="EC" id="2.7.-.-" evidence="4"/>
<protein>
    <recommendedName>
        <fullName evidence="4">Kinase</fullName>
        <ecNumber evidence="4">2.7.-.-</ecNumber>
    </recommendedName>
</protein>
<evidence type="ECO:0000256" key="4">
    <source>
        <dbReference type="RuleBase" id="RU363090"/>
    </source>
</evidence>
<dbReference type="AlphaFoldDB" id="A0A1J4JXT0"/>
<dbReference type="GO" id="GO:0000828">
    <property type="term" value="F:inositol hexakisphosphate kinase activity"/>
    <property type="evidence" value="ECO:0007669"/>
    <property type="project" value="TreeGrafter"/>
</dbReference>
<evidence type="ECO:0000256" key="1">
    <source>
        <dbReference type="ARBA" id="ARBA00007374"/>
    </source>
</evidence>
<gene>
    <name evidence="6" type="ORF">TRFO_01487</name>
</gene>
<evidence type="ECO:0000256" key="5">
    <source>
        <dbReference type="SAM" id="MobiDB-lite"/>
    </source>
</evidence>
<keyword evidence="2 4" id="KW-0808">Transferase</keyword>
<dbReference type="VEuPathDB" id="TrichDB:TRFO_01487"/>
<feature type="compositionally biased region" description="Basic and acidic residues" evidence="5">
    <location>
        <begin position="296"/>
        <end position="387"/>
    </location>
</feature>
<accession>A0A1J4JXT0</accession>
<sequence>MNLEPIYAEGVNFLESKKQVSHHVINCTVRIDGKDIPAVAKKNKHNEAKTIHELSQTVIQPVIPNYYGLYEKDGIQYFIMEDLNAGFTSPCLTDLKLGTRAWDLRFRKEVKKKLQAYAQQSTSGIYGVRFISNVTRKNGKVVGGVYVQEGLTMSYPEFAEKLIWCLPKQHLRYIFRYIVYIRKLFDHLYRDLPAFRMYAGSLIINFDGDQPDLKPRLTILDFAHTHIDIDHDGGDSDLTRFDDNILRGLDTLIAIIGLHLPPIIKIVRHGSSSSSDDGGEEEEDNHEEENNSENTNNHEAEKQEHQDETPDEIKDETQDKIKDEAQDEIKDETQDKIKDETQDEIKDETQDKIKDETKGETKDDIHEMKEKLDEVKDANVFKEKSGEDTSQEATNNKN</sequence>
<dbReference type="Pfam" id="PF03770">
    <property type="entry name" value="IPK"/>
    <property type="match status" value="1"/>
</dbReference>
<dbReference type="GO" id="GO:0032958">
    <property type="term" value="P:inositol phosphate biosynthetic process"/>
    <property type="evidence" value="ECO:0007669"/>
    <property type="project" value="InterPro"/>
</dbReference>
<evidence type="ECO:0000313" key="7">
    <source>
        <dbReference type="Proteomes" id="UP000179807"/>
    </source>
</evidence>
<reference evidence="6" key="1">
    <citation type="submission" date="2016-10" db="EMBL/GenBank/DDBJ databases">
        <authorList>
            <person name="Benchimol M."/>
            <person name="Almeida L.G."/>
            <person name="Vasconcelos A.T."/>
            <person name="Perreira-Neves A."/>
            <person name="Rosa I.A."/>
            <person name="Tasca T."/>
            <person name="Bogo M.R."/>
            <person name="de Souza W."/>
        </authorList>
    </citation>
    <scope>NUCLEOTIDE SEQUENCE [LARGE SCALE GENOMIC DNA]</scope>
    <source>
        <strain evidence="6">K</strain>
    </source>
</reference>
<dbReference type="RefSeq" id="XP_068356939.1">
    <property type="nucleotide sequence ID" value="XM_068490125.1"/>
</dbReference>
<dbReference type="GO" id="GO:0046854">
    <property type="term" value="P:phosphatidylinositol phosphate biosynthetic process"/>
    <property type="evidence" value="ECO:0007669"/>
    <property type="project" value="TreeGrafter"/>
</dbReference>
<dbReference type="PANTHER" id="PTHR12400:SF21">
    <property type="entry name" value="KINASE"/>
    <property type="match status" value="1"/>
</dbReference>
<dbReference type="Proteomes" id="UP000179807">
    <property type="component" value="Unassembled WGS sequence"/>
</dbReference>
<feature type="compositionally biased region" description="Acidic residues" evidence="5">
    <location>
        <begin position="277"/>
        <end position="291"/>
    </location>
</feature>
<comment type="similarity">
    <text evidence="1 4">Belongs to the inositol phosphokinase (IPK) family.</text>
</comment>
<dbReference type="InterPro" id="IPR005522">
    <property type="entry name" value="IPK"/>
</dbReference>
<name>A0A1J4JXT0_9EUKA</name>
<dbReference type="SUPFAM" id="SSF56104">
    <property type="entry name" value="SAICAR synthase-like"/>
    <property type="match status" value="1"/>
</dbReference>
<evidence type="ECO:0000256" key="3">
    <source>
        <dbReference type="ARBA" id="ARBA00022777"/>
    </source>
</evidence>
<feature type="region of interest" description="Disordered" evidence="5">
    <location>
        <begin position="269"/>
        <end position="398"/>
    </location>
</feature>
<dbReference type="OrthoDB" id="2573163at2759"/>
<keyword evidence="3 4" id="KW-0418">Kinase</keyword>
<dbReference type="Gene3D" id="3.30.470.160">
    <property type="entry name" value="Inositol polyphosphate kinase"/>
    <property type="match status" value="1"/>
</dbReference>
<comment type="caution">
    <text evidence="6">The sequence shown here is derived from an EMBL/GenBank/DDBJ whole genome shotgun (WGS) entry which is preliminary data.</text>
</comment>
<evidence type="ECO:0000256" key="2">
    <source>
        <dbReference type="ARBA" id="ARBA00022679"/>
    </source>
</evidence>
<proteinExistence type="inferred from homology"/>
<organism evidence="6 7">
    <name type="scientific">Tritrichomonas foetus</name>
    <dbReference type="NCBI Taxonomy" id="1144522"/>
    <lineage>
        <taxon>Eukaryota</taxon>
        <taxon>Metamonada</taxon>
        <taxon>Parabasalia</taxon>
        <taxon>Tritrichomonadida</taxon>
        <taxon>Tritrichomonadidae</taxon>
        <taxon>Tritrichomonas</taxon>
    </lineage>
</organism>
<dbReference type="InterPro" id="IPR038286">
    <property type="entry name" value="IPK_sf"/>
</dbReference>
<dbReference type="GeneID" id="94824829"/>
<dbReference type="PANTHER" id="PTHR12400">
    <property type="entry name" value="INOSITOL POLYPHOSPHATE KINASE"/>
    <property type="match status" value="1"/>
</dbReference>
<evidence type="ECO:0000313" key="6">
    <source>
        <dbReference type="EMBL" id="OHT03803.1"/>
    </source>
</evidence>